<protein>
    <submittedName>
        <fullName evidence="3">Uncharacterized protein</fullName>
    </submittedName>
</protein>
<name>A0A2A5RJS4_9LACT</name>
<evidence type="ECO:0000256" key="1">
    <source>
        <dbReference type="SAM" id="Coils"/>
    </source>
</evidence>
<evidence type="ECO:0000313" key="4">
    <source>
        <dbReference type="Proteomes" id="UP000218181"/>
    </source>
</evidence>
<reference evidence="3 4" key="1">
    <citation type="submission" date="2014-12" db="EMBL/GenBank/DDBJ databases">
        <title>Draft genome sequences of 10 type strains of Lactococcus.</title>
        <authorList>
            <person name="Sun Z."/>
            <person name="Zhong Z."/>
            <person name="Liu W."/>
            <person name="Zhang W."/>
            <person name="Zhang H."/>
        </authorList>
    </citation>
    <scope>NUCLEOTIDE SEQUENCE [LARGE SCALE GENOMIC DNA]</scope>
    <source>
        <strain evidence="3 4">JCM 16395</strain>
    </source>
</reference>
<gene>
    <name evidence="3" type="ORF">RT41_GL002007</name>
</gene>
<feature type="transmembrane region" description="Helical" evidence="2">
    <location>
        <begin position="38"/>
        <end position="57"/>
    </location>
</feature>
<dbReference type="OrthoDB" id="2241578at2"/>
<dbReference type="STRING" id="1291764.GCA_001311235_01480"/>
<dbReference type="AlphaFoldDB" id="A0A2A5RJS4"/>
<evidence type="ECO:0000256" key="2">
    <source>
        <dbReference type="SAM" id="Phobius"/>
    </source>
</evidence>
<keyword evidence="2" id="KW-1133">Transmembrane helix</keyword>
<sequence length="221" mass="25813">MVAGNIKQLLIDLDKLEQKVSELEELKRKLNNSVEKQIILQSNLISALLSILVMYIYSSQSSDFFTRDVSNMSVFSTFFQMFIIAFMAWGIGLILREILIYSWSKDYLPFGQKFIYMSKLPKYQSINNKIASEIDIILDKESFDKSPLPRKYLNQRTLKYLINIIESNQLNSVEEALLFLDLETKNQKARAYLVTREDLVTQAQKMAHPNFKSDTDNRYHL</sequence>
<feature type="coiled-coil region" evidence="1">
    <location>
        <begin position="6"/>
        <end position="43"/>
    </location>
</feature>
<dbReference type="EMBL" id="JXJU01000009">
    <property type="protein sequence ID" value="PCR99366.1"/>
    <property type="molecule type" value="Genomic_DNA"/>
</dbReference>
<keyword evidence="2" id="KW-0812">Transmembrane</keyword>
<keyword evidence="2" id="KW-0472">Membrane</keyword>
<evidence type="ECO:0000313" key="3">
    <source>
        <dbReference type="EMBL" id="PCR99366.1"/>
    </source>
</evidence>
<proteinExistence type="predicted"/>
<keyword evidence="4" id="KW-1185">Reference proteome</keyword>
<dbReference type="RefSeq" id="WP_096818683.1">
    <property type="nucleotide sequence ID" value="NZ_JXJU01000009.1"/>
</dbReference>
<organism evidence="3 4">
    <name type="scientific">Lactococcus fujiensis JCM 16395</name>
    <dbReference type="NCBI Taxonomy" id="1291764"/>
    <lineage>
        <taxon>Bacteria</taxon>
        <taxon>Bacillati</taxon>
        <taxon>Bacillota</taxon>
        <taxon>Bacilli</taxon>
        <taxon>Lactobacillales</taxon>
        <taxon>Streptococcaceae</taxon>
        <taxon>Lactococcus</taxon>
    </lineage>
</organism>
<dbReference type="Proteomes" id="UP000218181">
    <property type="component" value="Unassembled WGS sequence"/>
</dbReference>
<accession>A0A2A5RJS4</accession>
<feature type="transmembrane region" description="Helical" evidence="2">
    <location>
        <begin position="77"/>
        <end position="95"/>
    </location>
</feature>
<keyword evidence="1" id="KW-0175">Coiled coil</keyword>
<comment type="caution">
    <text evidence="3">The sequence shown here is derived from an EMBL/GenBank/DDBJ whole genome shotgun (WGS) entry which is preliminary data.</text>
</comment>